<dbReference type="Gene3D" id="3.60.21.70">
    <property type="entry name" value="PhoD-like phosphatase"/>
    <property type="match status" value="1"/>
</dbReference>
<dbReference type="SUPFAM" id="SSF56300">
    <property type="entry name" value="Metallo-dependent phosphatases"/>
    <property type="match status" value="1"/>
</dbReference>
<dbReference type="CDD" id="cd07389">
    <property type="entry name" value="MPP_PhoD"/>
    <property type="match status" value="1"/>
</dbReference>
<organism evidence="2 3">
    <name type="scientific">Marixanthomonas ophiurae</name>
    <dbReference type="NCBI Taxonomy" id="387659"/>
    <lineage>
        <taxon>Bacteria</taxon>
        <taxon>Pseudomonadati</taxon>
        <taxon>Bacteroidota</taxon>
        <taxon>Flavobacteriia</taxon>
        <taxon>Flavobacteriales</taxon>
        <taxon>Flavobacteriaceae</taxon>
        <taxon>Marixanthomonas</taxon>
    </lineage>
</organism>
<dbReference type="AlphaFoldDB" id="A0A3E1Q6F4"/>
<feature type="domain" description="PhoD-like phosphatase metallophosphatase" evidence="1">
    <location>
        <begin position="83"/>
        <end position="292"/>
    </location>
</feature>
<evidence type="ECO:0000259" key="1">
    <source>
        <dbReference type="Pfam" id="PF09423"/>
    </source>
</evidence>
<dbReference type="InterPro" id="IPR038607">
    <property type="entry name" value="PhoD-like_sf"/>
</dbReference>
<dbReference type="PANTHER" id="PTHR33987">
    <property type="entry name" value="CALCINEURIN-LIKE METALLO-PHOSPHOESTERASE SUPERFAMILY PROTEIN"/>
    <property type="match status" value="1"/>
</dbReference>
<proteinExistence type="predicted"/>
<gene>
    <name evidence="2" type="ORF">DZ858_10675</name>
</gene>
<dbReference type="InterPro" id="IPR029052">
    <property type="entry name" value="Metallo-depent_PP-like"/>
</dbReference>
<dbReference type="OrthoDB" id="9763616at2"/>
<dbReference type="Pfam" id="PF09423">
    <property type="entry name" value="PhoD"/>
    <property type="match status" value="1"/>
</dbReference>
<dbReference type="EMBL" id="QVID01000002">
    <property type="protein sequence ID" value="RFN57706.1"/>
    <property type="molecule type" value="Genomic_DNA"/>
</dbReference>
<reference evidence="2 3" key="1">
    <citation type="journal article" date="2007" name="Int. J. Syst. Evol. Microbiol.">
        <title>Marixanthomonas ophiurae gen. nov., sp. nov., a marine bacterium of the family Flavobacteriaceae isolated from a deep-sea brittle star.</title>
        <authorList>
            <person name="Romanenko L.A."/>
            <person name="Uchino M."/>
            <person name="Frolova G.M."/>
            <person name="Mikhailov V.V."/>
        </authorList>
    </citation>
    <scope>NUCLEOTIDE SEQUENCE [LARGE SCALE GENOMIC DNA]</scope>
    <source>
        <strain evidence="2 3">KMM 3046</strain>
    </source>
</reference>
<dbReference type="PANTHER" id="PTHR33987:SF1">
    <property type="entry name" value="CALCINEURIN-LIKE METALLO-PHOSPHOESTERASE SUPERFAMILY PROTEIN"/>
    <property type="match status" value="1"/>
</dbReference>
<dbReference type="InterPro" id="IPR018946">
    <property type="entry name" value="PhoD-like_MPP"/>
</dbReference>
<protein>
    <submittedName>
        <fullName evidence="2">Alkaline phosphatase family protein</fullName>
    </submittedName>
</protein>
<comment type="caution">
    <text evidence="2">The sequence shown here is derived from an EMBL/GenBank/DDBJ whole genome shotgun (WGS) entry which is preliminary data.</text>
</comment>
<keyword evidence="3" id="KW-1185">Reference proteome</keyword>
<evidence type="ECO:0000313" key="3">
    <source>
        <dbReference type="Proteomes" id="UP000261082"/>
    </source>
</evidence>
<dbReference type="RefSeq" id="WP_117159655.1">
    <property type="nucleotide sequence ID" value="NZ_QVID01000002.1"/>
</dbReference>
<dbReference type="PROSITE" id="PS51257">
    <property type="entry name" value="PROKAR_LIPOPROTEIN"/>
    <property type="match status" value="1"/>
</dbReference>
<sequence>MKKILLLVSLLVVISCKEAEQVVSSEKKTETTPFTMVFASCNDQDREQPLWQPIINTEPDLFIWGGDNVYADTDDMGKMASDYSKIWANKEYQTIAENTDIIATWDDHDYGKNDAGKEWHKKEEAQQVFLDFLKLPKDDPRRKREGVYHSQTFTTDNGSVKVILLDTRYFRGPLKENPNPENEYERYIPWQEDEGGSILGEEQWRWFENELEDDTADFTVIVSSIQFLSNQHGFEKWANHPSEVKKMYSVLKGAKANNILILSGDRHHAEVSVTEVAGLDDLLVDFTSSGLTHTWPGTPMDNNPYRVGEGTKQLNFGVLYFDFVNEKVSYQIRGENNVLYEEFVQQY</sequence>
<name>A0A3E1Q6F4_9FLAO</name>
<evidence type="ECO:0000313" key="2">
    <source>
        <dbReference type="EMBL" id="RFN57706.1"/>
    </source>
</evidence>
<accession>A0A3E1Q6F4</accession>
<dbReference type="Proteomes" id="UP000261082">
    <property type="component" value="Unassembled WGS sequence"/>
</dbReference>